<reference evidence="9 10" key="1">
    <citation type="submission" date="2019-08" db="EMBL/GenBank/DDBJ databases">
        <title>In-depth cultivation of the pig gut microbiome towards novel bacterial diversity and tailored functional studies.</title>
        <authorList>
            <person name="Wylensek D."/>
            <person name="Hitch T.C.A."/>
            <person name="Clavel T."/>
        </authorList>
    </citation>
    <scope>NUCLEOTIDE SEQUENCE [LARGE SCALE GENOMIC DNA]</scope>
    <source>
        <strain evidence="9 10">WCA-389-WT-23B</strain>
    </source>
</reference>
<dbReference type="EMBL" id="VUMI01000031">
    <property type="protein sequence ID" value="MSS90031.1"/>
    <property type="molecule type" value="Genomic_DNA"/>
</dbReference>
<dbReference type="Pfam" id="PF14659">
    <property type="entry name" value="Phage_int_SAM_3"/>
    <property type="match status" value="1"/>
</dbReference>
<comment type="caution">
    <text evidence="9">The sequence shown here is derived from an EMBL/GenBank/DDBJ whole genome shotgun (WGS) entry which is preliminary data.</text>
</comment>
<dbReference type="GO" id="GO:0015074">
    <property type="term" value="P:DNA integration"/>
    <property type="evidence" value="ECO:0007669"/>
    <property type="project" value="UniProtKB-KW"/>
</dbReference>
<keyword evidence="4 6" id="KW-0238">DNA-binding</keyword>
<name>A0A6N7W462_9FIRM</name>
<dbReference type="Gene3D" id="1.10.150.130">
    <property type="match status" value="1"/>
</dbReference>
<dbReference type="Gene3D" id="1.10.443.10">
    <property type="entry name" value="Intergrase catalytic core"/>
    <property type="match status" value="1"/>
</dbReference>
<dbReference type="InterPro" id="IPR011010">
    <property type="entry name" value="DNA_brk_join_enz"/>
</dbReference>
<sequence>MAKAKKLPSGSWRAQAYDYTDDSGKRHYKSFTAPTRKEAEFMAAEYQINKKKPAGEDITFGDALEHYITQRTPVLSPASIREYKRAVKNYNDIQKIKIREITQDIIQEHVNNFSMGHSSKSVRDNHALITAVLRIYRPDFALNTVLPQKRRPELYIPTDADIKKVIAAAEGTEMEVPILLAAFGPMRRGEICALRHEDISGNQVHVCRNMVMDEHGKYIIKQPKSYAGDRFIDYPDFVGAKLKGKSGNVTNLNPNMITQRFNHVLIQANVPHFRFHDLRHYGASILHALGMPDAYIMERGGWGNDGTLKNVYRHALEDQKKQLNDKVNKYFDTMQHKMQHENKKA</sequence>
<dbReference type="CDD" id="cd01189">
    <property type="entry name" value="INT_ICEBs1_C_like"/>
    <property type="match status" value="1"/>
</dbReference>
<dbReference type="Proteomes" id="UP000436047">
    <property type="component" value="Unassembled WGS sequence"/>
</dbReference>
<comment type="function">
    <text evidence="1">Site-specific tyrosine recombinase, which acts by catalyzing the cutting and rejoining of the recombining DNA molecules.</text>
</comment>
<dbReference type="PROSITE" id="PS51900">
    <property type="entry name" value="CB"/>
    <property type="match status" value="1"/>
</dbReference>
<comment type="similarity">
    <text evidence="2">Belongs to the 'phage' integrase family.</text>
</comment>
<evidence type="ECO:0000256" key="1">
    <source>
        <dbReference type="ARBA" id="ARBA00003283"/>
    </source>
</evidence>
<keyword evidence="10" id="KW-1185">Reference proteome</keyword>
<gene>
    <name evidence="9" type="ORF">FYJ45_17600</name>
</gene>
<protein>
    <submittedName>
        <fullName evidence="9">Site-specific integrase</fullName>
    </submittedName>
</protein>
<evidence type="ECO:0000259" key="7">
    <source>
        <dbReference type="PROSITE" id="PS51898"/>
    </source>
</evidence>
<dbReference type="InterPro" id="IPR002104">
    <property type="entry name" value="Integrase_catalytic"/>
</dbReference>
<evidence type="ECO:0000256" key="5">
    <source>
        <dbReference type="ARBA" id="ARBA00023172"/>
    </source>
</evidence>
<evidence type="ECO:0000256" key="2">
    <source>
        <dbReference type="ARBA" id="ARBA00008857"/>
    </source>
</evidence>
<accession>A0A6N7W462</accession>
<dbReference type="RefSeq" id="WP_154466215.1">
    <property type="nucleotide sequence ID" value="NZ_JAXFEN010000120.1"/>
</dbReference>
<dbReference type="GO" id="GO:0003677">
    <property type="term" value="F:DNA binding"/>
    <property type="evidence" value="ECO:0007669"/>
    <property type="project" value="UniProtKB-UniRule"/>
</dbReference>
<dbReference type="Pfam" id="PF00589">
    <property type="entry name" value="Phage_integrase"/>
    <property type="match status" value="1"/>
</dbReference>
<dbReference type="InterPro" id="IPR010998">
    <property type="entry name" value="Integrase_recombinase_N"/>
</dbReference>
<evidence type="ECO:0000256" key="3">
    <source>
        <dbReference type="ARBA" id="ARBA00022908"/>
    </source>
</evidence>
<evidence type="ECO:0000256" key="6">
    <source>
        <dbReference type="PROSITE-ProRule" id="PRU01248"/>
    </source>
</evidence>
<proteinExistence type="inferred from homology"/>
<dbReference type="AlphaFoldDB" id="A0A6N7W462"/>
<organism evidence="9 10">
    <name type="scientific">Eisenbergiella porci</name>
    <dbReference type="NCBI Taxonomy" id="2652274"/>
    <lineage>
        <taxon>Bacteria</taxon>
        <taxon>Bacillati</taxon>
        <taxon>Bacillota</taxon>
        <taxon>Clostridia</taxon>
        <taxon>Lachnospirales</taxon>
        <taxon>Lachnospiraceae</taxon>
        <taxon>Eisenbergiella</taxon>
    </lineage>
</organism>
<keyword evidence="3" id="KW-0229">DNA integration</keyword>
<dbReference type="GO" id="GO:0006310">
    <property type="term" value="P:DNA recombination"/>
    <property type="evidence" value="ECO:0007669"/>
    <property type="project" value="UniProtKB-KW"/>
</dbReference>
<evidence type="ECO:0000256" key="4">
    <source>
        <dbReference type="ARBA" id="ARBA00023125"/>
    </source>
</evidence>
<evidence type="ECO:0000313" key="10">
    <source>
        <dbReference type="Proteomes" id="UP000436047"/>
    </source>
</evidence>
<feature type="domain" description="Core-binding (CB)" evidence="8">
    <location>
        <begin position="58"/>
        <end position="137"/>
    </location>
</feature>
<dbReference type="PROSITE" id="PS51898">
    <property type="entry name" value="TYR_RECOMBINASE"/>
    <property type="match status" value="1"/>
</dbReference>
<dbReference type="GeneID" id="86054856"/>
<dbReference type="SUPFAM" id="SSF56349">
    <property type="entry name" value="DNA breaking-rejoining enzymes"/>
    <property type="match status" value="1"/>
</dbReference>
<feature type="domain" description="Tyr recombinase" evidence="7">
    <location>
        <begin position="150"/>
        <end position="325"/>
    </location>
</feature>
<evidence type="ECO:0000313" key="9">
    <source>
        <dbReference type="EMBL" id="MSS90031.1"/>
    </source>
</evidence>
<dbReference type="InterPro" id="IPR004107">
    <property type="entry name" value="Integrase_SAM-like_N"/>
</dbReference>
<evidence type="ECO:0000259" key="8">
    <source>
        <dbReference type="PROSITE" id="PS51900"/>
    </source>
</evidence>
<dbReference type="InterPro" id="IPR013762">
    <property type="entry name" value="Integrase-like_cat_sf"/>
</dbReference>
<dbReference type="InterPro" id="IPR044068">
    <property type="entry name" value="CB"/>
</dbReference>
<keyword evidence="5" id="KW-0233">DNA recombination</keyword>